<reference evidence="2" key="1">
    <citation type="journal article" date="2020" name="J. Eukaryot. Microbiol.">
        <title>De novo Sequencing, Assembly and Annotation of the Transcriptome for the Free-Living Testate Amoeba Arcella intermedia.</title>
        <authorList>
            <person name="Ribeiro G.M."/>
            <person name="Porfirio-Sousa A.L."/>
            <person name="Maurer-Alcala X.X."/>
            <person name="Katz L.A."/>
            <person name="Lahr D.J.G."/>
        </authorList>
    </citation>
    <scope>NUCLEOTIDE SEQUENCE</scope>
</reference>
<sequence length="74" mass="8445">MVQSITRTIITPREIMTNLFTLMSIVSTFINIRAKGSIWLCEMIAWIAITPVTSVQFYTNLFTIIYSQGTLINI</sequence>
<name>A0A6B2LVN1_9EUKA</name>
<proteinExistence type="predicted"/>
<accession>A0A6B2LVN1</accession>
<dbReference type="EMBL" id="GIBP01012001">
    <property type="protein sequence ID" value="NDV40970.1"/>
    <property type="molecule type" value="Transcribed_RNA"/>
</dbReference>
<evidence type="ECO:0000313" key="2">
    <source>
        <dbReference type="EMBL" id="NDV40970.1"/>
    </source>
</evidence>
<keyword evidence="1" id="KW-1133">Transmembrane helix</keyword>
<organism evidence="2">
    <name type="scientific">Arcella intermedia</name>
    <dbReference type="NCBI Taxonomy" id="1963864"/>
    <lineage>
        <taxon>Eukaryota</taxon>
        <taxon>Amoebozoa</taxon>
        <taxon>Tubulinea</taxon>
        <taxon>Elardia</taxon>
        <taxon>Arcellinida</taxon>
        <taxon>Sphaerothecina</taxon>
        <taxon>Arcellidae</taxon>
        <taxon>Arcella</taxon>
    </lineage>
</organism>
<keyword evidence="1" id="KW-0812">Transmembrane</keyword>
<feature type="transmembrane region" description="Helical" evidence="1">
    <location>
        <begin position="44"/>
        <end position="66"/>
    </location>
</feature>
<feature type="transmembrane region" description="Helical" evidence="1">
    <location>
        <begin position="15"/>
        <end position="32"/>
    </location>
</feature>
<dbReference type="AlphaFoldDB" id="A0A6B2LVN1"/>
<protein>
    <submittedName>
        <fullName evidence="2">Uncharacterized protein</fullName>
    </submittedName>
</protein>
<keyword evidence="1" id="KW-0472">Membrane</keyword>
<evidence type="ECO:0000256" key="1">
    <source>
        <dbReference type="SAM" id="Phobius"/>
    </source>
</evidence>